<proteinExistence type="predicted"/>
<evidence type="ECO:0000313" key="1">
    <source>
        <dbReference type="EMBL" id="MBX40796.1"/>
    </source>
</evidence>
<sequence length="48" mass="5731">MHKFNFQVISTKKMPRLSFSRPSEISPLIQISSNNLLFFINVRHLLHY</sequence>
<accession>A0A2P2NE76</accession>
<dbReference type="AlphaFoldDB" id="A0A2P2NE76"/>
<organism evidence="1">
    <name type="scientific">Rhizophora mucronata</name>
    <name type="common">Asiatic mangrove</name>
    <dbReference type="NCBI Taxonomy" id="61149"/>
    <lineage>
        <taxon>Eukaryota</taxon>
        <taxon>Viridiplantae</taxon>
        <taxon>Streptophyta</taxon>
        <taxon>Embryophyta</taxon>
        <taxon>Tracheophyta</taxon>
        <taxon>Spermatophyta</taxon>
        <taxon>Magnoliopsida</taxon>
        <taxon>eudicotyledons</taxon>
        <taxon>Gunneridae</taxon>
        <taxon>Pentapetalae</taxon>
        <taxon>rosids</taxon>
        <taxon>fabids</taxon>
        <taxon>Malpighiales</taxon>
        <taxon>Rhizophoraceae</taxon>
        <taxon>Rhizophora</taxon>
    </lineage>
</organism>
<dbReference type="EMBL" id="GGEC01060312">
    <property type="protein sequence ID" value="MBX40796.1"/>
    <property type="molecule type" value="Transcribed_RNA"/>
</dbReference>
<name>A0A2P2NE76_RHIMU</name>
<reference evidence="1" key="1">
    <citation type="submission" date="2018-02" db="EMBL/GenBank/DDBJ databases">
        <title>Rhizophora mucronata_Transcriptome.</title>
        <authorList>
            <person name="Meera S.P."/>
            <person name="Sreeshan A."/>
            <person name="Augustine A."/>
        </authorList>
    </citation>
    <scope>NUCLEOTIDE SEQUENCE</scope>
    <source>
        <tissue evidence="1">Leaf</tissue>
    </source>
</reference>
<protein>
    <submittedName>
        <fullName evidence="1">Uncharacterized protein</fullName>
    </submittedName>
</protein>